<dbReference type="RefSeq" id="XP_026487118.2">
    <property type="nucleotide sequence ID" value="XM_026631333.2"/>
</dbReference>
<reference evidence="2" key="1">
    <citation type="submission" date="2025-08" db="UniProtKB">
        <authorList>
            <consortium name="RefSeq"/>
        </authorList>
    </citation>
    <scope>IDENTIFICATION</scope>
    <source>
        <tissue evidence="2">Whole body</tissue>
    </source>
</reference>
<accession>A0A8B8HQK9</accession>
<evidence type="ECO:0000313" key="2">
    <source>
        <dbReference type="RefSeq" id="XP_026487118.2"/>
    </source>
</evidence>
<organism evidence="1 2">
    <name type="scientific">Vanessa tameamea</name>
    <name type="common">Kamehameha butterfly</name>
    <dbReference type="NCBI Taxonomy" id="334116"/>
    <lineage>
        <taxon>Eukaryota</taxon>
        <taxon>Metazoa</taxon>
        <taxon>Ecdysozoa</taxon>
        <taxon>Arthropoda</taxon>
        <taxon>Hexapoda</taxon>
        <taxon>Insecta</taxon>
        <taxon>Pterygota</taxon>
        <taxon>Neoptera</taxon>
        <taxon>Endopterygota</taxon>
        <taxon>Lepidoptera</taxon>
        <taxon>Glossata</taxon>
        <taxon>Ditrysia</taxon>
        <taxon>Papilionoidea</taxon>
        <taxon>Nymphalidae</taxon>
        <taxon>Nymphalinae</taxon>
        <taxon>Vanessa</taxon>
    </lineage>
</organism>
<protein>
    <submittedName>
        <fullName evidence="2">Uncharacterized protein LOC113394131</fullName>
    </submittedName>
</protein>
<gene>
    <name evidence="2" type="primary">LOC113394131</name>
</gene>
<sequence>MVFCYKIITELPRRSRCASPRKSSPIGRCSCDPISTFDCVANKGEVWDFIPDREWKLLAALARKRDDERMRENLAEQFQKLWIKEKENREMVEAETSEQYKRYLNQKRTEEKYHNEYKRLQRDAEEQIKTGQLLHCIRYKEQRSADLLAWRDDQKVSELVGKAAETAARARGAADRRARRGDVTAWHRHVQLLHARRKADDASARRNEMLRNASQRLAISNTLSCWETSLIRQEMAAMDAARRAHVVALCALKDARSVRVTRARETKRQRARRLAAITAQMREAIKGN</sequence>
<dbReference type="OrthoDB" id="7474945at2759"/>
<dbReference type="AlphaFoldDB" id="A0A8B8HQK9"/>
<dbReference type="Proteomes" id="UP001652626">
    <property type="component" value="Chromosome 21"/>
</dbReference>
<dbReference type="GeneID" id="113394131"/>
<proteinExistence type="predicted"/>
<name>A0A8B8HQK9_VANTA</name>
<dbReference type="OMA" id="FCYKIIT"/>
<evidence type="ECO:0000313" key="1">
    <source>
        <dbReference type="Proteomes" id="UP001652626"/>
    </source>
</evidence>
<keyword evidence="1" id="KW-1185">Reference proteome</keyword>